<sequence length="943" mass="106996">MGRRKCEYNSPIWSPNCLNFQAKPILSILAPKFSVAVIIRILYCHCTKLSTWIGGTHFTSMVMDLVPPSGDQHEKENCGRHTCVRIESARGELCGTDGATVTASKSVYLGIENAGTSWNERASSNGANVLPNADSLAVNCYRNLEPHDGMEFDSKENAFSYYKEYAKSIGFSSIIKASRRSRISGKFIDAKFVCSRYGSKREPSTSGAEPVPSADAARSNPVKRKKGRINRSWSKTDCKACLHVKRRSDGRWVIHTFVKEHNHEIFPDWTSYPPGHRNIDLGKNDADAFHAIRGRTKKTYASTSRHSGVMKKVEKQKNGGTNSSPQSLALDEGDAQVILEHFLCMQDENPNFFYALDLNQEKRLRNVFWIDAKCRLDCGNFSDVVLFDTTYITNEYKLQFVPFIGVNHHFQSILLGCGLIADESKSTFIWLMRAWLRALGGQVPKVILTDQGKTLEEVIAEVLPDSRHCFCLWHVLSKIQEKLGHVIRQHESFLTKFNKCILRSATNELFEKRWWKVVDRFDLRNDLWIKSLYEDRLRWVPTYMNKIFLAGMSTMQRAESVITLLDKCILCKTTLKEFLVQYKKLLQEKCQGEANADFETRHIQPGLKSPSPFEKQMSTLYTHTIFKKFQVEVLGVVACHPKKENDDGENGTYRVQDFEVNQEFIVVWNERTSDTSCSCHLFEYNGFLWRHVMIVLQMAGVHNIPSKYVLRRWTKGAKSREKTRQVTLVDSRVQRYNDLCQRAFELGDEGSLSQESYNIVFSVLENFLRTCETVNDANLNESEPCSLPNQGLNDLEVFTDSNNPSKSNGKNIARKEKEGQLGLGEPTVDYPFRSHSAIQPMGHIYSRIPFPDGYYSSPQMIQGVGQLNTNTQGYGNHLNILGLGQLSTLASIEDGPYLSQPRLHGLGQVYFRPADAQSSFGVQDSLQESTVANTENLCSKNLS</sequence>
<keyword evidence="3 5" id="KW-0863">Zinc-finger</keyword>
<feature type="compositionally biased region" description="Polar residues" evidence="7">
    <location>
        <begin position="801"/>
        <end position="810"/>
    </location>
</feature>
<feature type="region of interest" description="Disordered" evidence="7">
    <location>
        <begin position="303"/>
        <end position="328"/>
    </location>
</feature>
<dbReference type="PROSITE" id="PS50966">
    <property type="entry name" value="ZF_SWIM"/>
    <property type="match status" value="1"/>
</dbReference>
<feature type="region of interest" description="Disordered" evidence="7">
    <location>
        <begin position="801"/>
        <end position="825"/>
    </location>
</feature>
<accession>A0ABD2VAB5</accession>
<comment type="caution">
    <text evidence="9">The sequence shown here is derived from an EMBL/GenBank/DDBJ whole genome shotgun (WGS) entry which is preliminary data.</text>
</comment>
<evidence type="ECO:0000259" key="8">
    <source>
        <dbReference type="PROSITE" id="PS50966"/>
    </source>
</evidence>
<dbReference type="InterPro" id="IPR006564">
    <property type="entry name" value="Znf_PMZ"/>
</dbReference>
<keyword evidence="2 6" id="KW-0479">Metal-binding</keyword>
<evidence type="ECO:0000256" key="4">
    <source>
        <dbReference type="ARBA" id="ARBA00022833"/>
    </source>
</evidence>
<dbReference type="PANTHER" id="PTHR31669">
    <property type="entry name" value="PROTEIN FAR1-RELATED SEQUENCE 10-RELATED"/>
    <property type="match status" value="1"/>
</dbReference>
<reference evidence="9 10" key="1">
    <citation type="submission" date="2024-05" db="EMBL/GenBank/DDBJ databases">
        <title>De novo assembly of an allotetraploid wild potato.</title>
        <authorList>
            <person name="Hosaka A.J."/>
        </authorList>
    </citation>
    <scope>NUCLEOTIDE SEQUENCE [LARGE SCALE GENOMIC DNA]</scope>
    <source>
        <tissue evidence="9">Young leaves</tissue>
    </source>
</reference>
<feature type="compositionally biased region" description="Polar residues" evidence="7">
    <location>
        <begin position="318"/>
        <end position="327"/>
    </location>
</feature>
<dbReference type="InterPro" id="IPR004330">
    <property type="entry name" value="FAR1_DNA_bnd_dom"/>
</dbReference>
<dbReference type="GO" id="GO:0006355">
    <property type="term" value="P:regulation of DNA-templated transcription"/>
    <property type="evidence" value="ECO:0007669"/>
    <property type="project" value="UniProtKB-UniRule"/>
</dbReference>
<dbReference type="EMBL" id="JBJKTR010000002">
    <property type="protein sequence ID" value="KAL3376646.1"/>
    <property type="molecule type" value="Genomic_DNA"/>
</dbReference>
<keyword evidence="6" id="KW-0539">Nucleus</keyword>
<dbReference type="InterPro" id="IPR018289">
    <property type="entry name" value="MULE_transposase_dom"/>
</dbReference>
<comment type="function">
    <text evidence="6">Putative transcription activator involved in regulating light control of development.</text>
</comment>
<organism evidence="9 10">
    <name type="scientific">Solanum stoloniferum</name>
    <dbReference type="NCBI Taxonomy" id="62892"/>
    <lineage>
        <taxon>Eukaryota</taxon>
        <taxon>Viridiplantae</taxon>
        <taxon>Streptophyta</taxon>
        <taxon>Embryophyta</taxon>
        <taxon>Tracheophyta</taxon>
        <taxon>Spermatophyta</taxon>
        <taxon>Magnoliopsida</taxon>
        <taxon>eudicotyledons</taxon>
        <taxon>Gunneridae</taxon>
        <taxon>Pentapetalae</taxon>
        <taxon>asterids</taxon>
        <taxon>lamiids</taxon>
        <taxon>Solanales</taxon>
        <taxon>Solanaceae</taxon>
        <taxon>Solanoideae</taxon>
        <taxon>Solaneae</taxon>
        <taxon>Solanum</taxon>
    </lineage>
</organism>
<keyword evidence="10" id="KW-1185">Reference proteome</keyword>
<protein>
    <recommendedName>
        <fullName evidence="6">Protein FAR1-RELATED SEQUENCE</fullName>
    </recommendedName>
</protein>
<dbReference type="InterPro" id="IPR031052">
    <property type="entry name" value="FHY3/FAR1"/>
</dbReference>
<proteinExistence type="inferred from homology"/>
<evidence type="ECO:0000313" key="10">
    <source>
        <dbReference type="Proteomes" id="UP001627284"/>
    </source>
</evidence>
<dbReference type="GO" id="GO:0008270">
    <property type="term" value="F:zinc ion binding"/>
    <property type="evidence" value="ECO:0007669"/>
    <property type="project" value="UniProtKB-UniRule"/>
</dbReference>
<evidence type="ECO:0000313" key="9">
    <source>
        <dbReference type="EMBL" id="KAL3376646.1"/>
    </source>
</evidence>
<dbReference type="SMART" id="SM00575">
    <property type="entry name" value="ZnF_PMZ"/>
    <property type="match status" value="1"/>
</dbReference>
<name>A0ABD2VAB5_9SOLN</name>
<dbReference type="InterPro" id="IPR007527">
    <property type="entry name" value="Znf_SWIM"/>
</dbReference>
<gene>
    <name evidence="9" type="ORF">AABB24_003200</name>
</gene>
<dbReference type="Pfam" id="PF10551">
    <property type="entry name" value="MULE"/>
    <property type="match status" value="1"/>
</dbReference>
<feature type="domain" description="SWIM-type" evidence="8">
    <location>
        <begin position="664"/>
        <end position="700"/>
    </location>
</feature>
<evidence type="ECO:0000256" key="1">
    <source>
        <dbReference type="ARBA" id="ARBA00005889"/>
    </source>
</evidence>
<evidence type="ECO:0000256" key="6">
    <source>
        <dbReference type="RuleBase" id="RU367018"/>
    </source>
</evidence>
<evidence type="ECO:0000256" key="2">
    <source>
        <dbReference type="ARBA" id="ARBA00022723"/>
    </source>
</evidence>
<comment type="similarity">
    <text evidence="1 6">Belongs to the FHY3/FAR1 family.</text>
</comment>
<comment type="subcellular location">
    <subcellularLocation>
        <location evidence="6">Nucleus</location>
    </subcellularLocation>
</comment>
<keyword evidence="4 6" id="KW-0862">Zinc</keyword>
<dbReference type="Pfam" id="PF03101">
    <property type="entry name" value="FAR1"/>
    <property type="match status" value="1"/>
</dbReference>
<evidence type="ECO:0000256" key="7">
    <source>
        <dbReference type="SAM" id="MobiDB-lite"/>
    </source>
</evidence>
<dbReference type="AlphaFoldDB" id="A0ABD2VAB5"/>
<dbReference type="Proteomes" id="UP001627284">
    <property type="component" value="Unassembled WGS sequence"/>
</dbReference>
<evidence type="ECO:0000256" key="3">
    <source>
        <dbReference type="ARBA" id="ARBA00022771"/>
    </source>
</evidence>
<dbReference type="PANTHER" id="PTHR31669:SF62">
    <property type="entry name" value="PROTEIN FAR1-RELATED SEQUENCE 1"/>
    <property type="match status" value="1"/>
</dbReference>
<dbReference type="GO" id="GO:0005634">
    <property type="term" value="C:nucleus"/>
    <property type="evidence" value="ECO:0007669"/>
    <property type="project" value="UniProtKB-SubCell"/>
</dbReference>
<feature type="region of interest" description="Disordered" evidence="7">
    <location>
        <begin position="198"/>
        <end position="229"/>
    </location>
</feature>
<evidence type="ECO:0000256" key="5">
    <source>
        <dbReference type="PROSITE-ProRule" id="PRU00325"/>
    </source>
</evidence>